<reference evidence="2 3" key="1">
    <citation type="submission" date="2012-02" db="EMBL/GenBank/DDBJ databases">
        <title>Complete genome sequence of Phycisphaera mikurensis NBRC 102666.</title>
        <authorList>
            <person name="Ankai A."/>
            <person name="Hosoyama A."/>
            <person name="Terui Y."/>
            <person name="Sekine M."/>
            <person name="Fukai R."/>
            <person name="Kato Y."/>
            <person name="Nakamura S."/>
            <person name="Yamada-Narita S."/>
            <person name="Kawakoshi A."/>
            <person name="Fukunaga Y."/>
            <person name="Yamazaki S."/>
            <person name="Fujita N."/>
        </authorList>
    </citation>
    <scope>NUCLEOTIDE SEQUENCE [LARGE SCALE GENOMIC DNA]</scope>
    <source>
        <strain evidence="3">NBRC 102666 / KCTC 22515 / FYK2301M01</strain>
    </source>
</reference>
<organism evidence="2 3">
    <name type="scientific">Phycisphaera mikurensis (strain NBRC 102666 / KCTC 22515 / FYK2301M01)</name>
    <dbReference type="NCBI Taxonomy" id="1142394"/>
    <lineage>
        <taxon>Bacteria</taxon>
        <taxon>Pseudomonadati</taxon>
        <taxon>Planctomycetota</taxon>
        <taxon>Phycisphaerae</taxon>
        <taxon>Phycisphaerales</taxon>
        <taxon>Phycisphaeraceae</taxon>
        <taxon>Phycisphaera</taxon>
    </lineage>
</organism>
<dbReference type="Proteomes" id="UP000007881">
    <property type="component" value="Chromosome"/>
</dbReference>
<proteinExistence type="predicted"/>
<evidence type="ECO:0000313" key="3">
    <source>
        <dbReference type="Proteomes" id="UP000007881"/>
    </source>
</evidence>
<evidence type="ECO:0000259" key="1">
    <source>
        <dbReference type="Pfam" id="PF04230"/>
    </source>
</evidence>
<dbReference type="Pfam" id="PF04230">
    <property type="entry name" value="PS_pyruv_trans"/>
    <property type="match status" value="1"/>
</dbReference>
<protein>
    <submittedName>
        <fullName evidence="2">Putative polysaccharide pyruvyl transferase</fullName>
    </submittedName>
</protein>
<dbReference type="AlphaFoldDB" id="I0IE38"/>
<dbReference type="EMBL" id="AP012338">
    <property type="protein sequence ID" value="BAM03526.1"/>
    <property type="molecule type" value="Genomic_DNA"/>
</dbReference>
<feature type="domain" description="Polysaccharide pyruvyl transferase" evidence="1">
    <location>
        <begin position="86"/>
        <end position="358"/>
    </location>
</feature>
<name>I0IE38_PHYMF</name>
<dbReference type="HOGENOM" id="CLU_646976_0_0_0"/>
<keyword evidence="2" id="KW-0808">Transferase</keyword>
<accession>I0IE38</accession>
<dbReference type="PANTHER" id="PTHR36836">
    <property type="entry name" value="COLANIC ACID BIOSYNTHESIS PROTEIN WCAK"/>
    <property type="match status" value="1"/>
</dbReference>
<dbReference type="KEGG" id="phm:PSMK_13670"/>
<dbReference type="GO" id="GO:0016740">
    <property type="term" value="F:transferase activity"/>
    <property type="evidence" value="ECO:0007669"/>
    <property type="project" value="UniProtKB-KW"/>
</dbReference>
<gene>
    <name evidence="2" type="ordered locus">PSMK_13670</name>
</gene>
<dbReference type="STRING" id="1142394.PSMK_13670"/>
<dbReference type="InterPro" id="IPR007345">
    <property type="entry name" value="Polysacch_pyruvyl_Trfase"/>
</dbReference>
<dbReference type="eggNOG" id="COG2327">
    <property type="taxonomic scope" value="Bacteria"/>
</dbReference>
<dbReference type="RefSeq" id="WP_014436745.1">
    <property type="nucleotide sequence ID" value="NC_017080.1"/>
</dbReference>
<sequence>MKTPTPRILFSGISPTVGDTGIGLAILQGLRRRSDLPVHAYVDRPGVFRALPELAGPGDAVHERLVWAVPAVGGRKTYPRTLRLARALARDGGRAVLDAEAFARVRGVFEGAAGLVFQGGPTWNDRWLKPRMVLQNRLLLSAARFYRVPAFQLGVGCGPFDLAGPRGVLLRPLLRSTLDLHTGILVRDDASGPALRRLGVRAQVVESTDAAVFLRPREDPAAAPLAARIAAGQRPRVGVCVRDYQANYPDALARREKVFAELAATLDRVQRDHADVFFLGTDRQREASAGKPDDVATARGVRARMAVPGSVVLDEPVEDPAALKHLYGLFDAVVSLRLHPVIFALAQGVPCHLVSYDPKCDAFLASLGPGFGERILRPDAFAAAEAADRVAADLADAAVRGRIRAAFDGLRARHAGDWEPVHAAIAQRTDELRPGP</sequence>
<dbReference type="PANTHER" id="PTHR36836:SF1">
    <property type="entry name" value="COLANIC ACID BIOSYNTHESIS PROTEIN WCAK"/>
    <property type="match status" value="1"/>
</dbReference>
<keyword evidence="3" id="KW-1185">Reference proteome</keyword>
<evidence type="ECO:0000313" key="2">
    <source>
        <dbReference type="EMBL" id="BAM03526.1"/>
    </source>
</evidence>